<evidence type="ECO:0000313" key="4">
    <source>
        <dbReference type="EMBL" id="GGI07730.1"/>
    </source>
</evidence>
<evidence type="ECO:0000256" key="2">
    <source>
        <dbReference type="SAM" id="MobiDB-lite"/>
    </source>
</evidence>
<feature type="compositionally biased region" description="Low complexity" evidence="2">
    <location>
        <begin position="163"/>
        <end position="172"/>
    </location>
</feature>
<dbReference type="AlphaFoldDB" id="A0A8J3ABK5"/>
<evidence type="ECO:0000259" key="3">
    <source>
        <dbReference type="Pfam" id="PF04536"/>
    </source>
</evidence>
<feature type="region of interest" description="Disordered" evidence="2">
    <location>
        <begin position="163"/>
        <end position="194"/>
    </location>
</feature>
<gene>
    <name evidence="4" type="ORF">GCM10011354_25550</name>
</gene>
<dbReference type="Gene3D" id="3.10.310.50">
    <property type="match status" value="1"/>
</dbReference>
<dbReference type="Pfam" id="PF04536">
    <property type="entry name" value="TPM_phosphatase"/>
    <property type="match status" value="1"/>
</dbReference>
<name>A0A8J3ABK5_9ACTN</name>
<feature type="compositionally biased region" description="Pro residues" evidence="2">
    <location>
        <begin position="492"/>
        <end position="501"/>
    </location>
</feature>
<feature type="coiled-coil region" evidence="1">
    <location>
        <begin position="428"/>
        <end position="462"/>
    </location>
</feature>
<sequence length="725" mass="75312">MRLAVRSGAGARLVALLTLLTGLLVVGAGALVAPPAGAQQVPQLTDEINDEAGLLTGREDEVRAALAELRDQVHLFVLTTDTTAATPVTSFVQEVASENSLGGDDALLLVAIDDRSYALWVADGLRGVSDTDIDRINTSVVEPLLAEGDFAGAAIAAGQALADAQAGQTGTPADDDPAPTDPTPAPTTGPGGATGGQVPWLLVIPIAAFVLFAAASRLTERQGRRRSSEERDRRLGELARSANARLLACDEAVREATTELAFAEARFHADDVAPLRAALDTARDALHDAFELRQRLDDEVLETPLEREQLLQRIVEHTERIDGVLAAEYARLDDLRELEQEAPRLLDDLEADIRDARTRREAAGPLHERLAARSATARDATRGNLTEADKRLAAAAAAVDAGQAALTGNETSTAARAVREAQGALAAAQQLLLAVEHAASELDEAERELDTALRAAAGALDEATAAATDTRVPTPAPARAPSAGRARGGAGTPPPPPPPSAPALVAEARRLLEHARAARDDDPLRAYEQARGAESAAVQAVALAHAAVERRERETTAARAALRTATAVYDRAADYLAVRRQGVGREARTRIQEAERHLDRARALLDTDPATAADEAREAERLAAEAYRLASRDFDSYDQYRGPFGRGPYGGGGGPTIVIGGFPIPLGGSRRGGGGFGGSVWGSPGGRSTGGVFGGGRGFGGGFGGGGRSMGGGFGGGGRAGGGRF</sequence>
<dbReference type="EMBL" id="BMHA01000009">
    <property type="protein sequence ID" value="GGI07730.1"/>
    <property type="molecule type" value="Genomic_DNA"/>
</dbReference>
<reference evidence="4" key="2">
    <citation type="submission" date="2020-09" db="EMBL/GenBank/DDBJ databases">
        <authorList>
            <person name="Sun Q."/>
            <person name="Zhou Y."/>
        </authorList>
    </citation>
    <scope>NUCLEOTIDE SEQUENCE</scope>
    <source>
        <strain evidence="4">CGMCC 1.14988</strain>
    </source>
</reference>
<dbReference type="PANTHER" id="PTHR30373:SF2">
    <property type="entry name" value="UPF0603 PROTEIN YGCG"/>
    <property type="match status" value="1"/>
</dbReference>
<keyword evidence="5" id="KW-1185">Reference proteome</keyword>
<evidence type="ECO:0000256" key="1">
    <source>
        <dbReference type="SAM" id="Coils"/>
    </source>
</evidence>
<reference evidence="4" key="1">
    <citation type="journal article" date="2014" name="Int. J. Syst. Evol. Microbiol.">
        <title>Complete genome sequence of Corynebacterium casei LMG S-19264T (=DSM 44701T), isolated from a smear-ripened cheese.</title>
        <authorList>
            <consortium name="US DOE Joint Genome Institute (JGI-PGF)"/>
            <person name="Walter F."/>
            <person name="Albersmeier A."/>
            <person name="Kalinowski J."/>
            <person name="Ruckert C."/>
        </authorList>
    </citation>
    <scope>NUCLEOTIDE SEQUENCE</scope>
    <source>
        <strain evidence="4">CGMCC 1.14988</strain>
    </source>
</reference>
<protein>
    <recommendedName>
        <fullName evidence="3">TPM domain-containing protein</fullName>
    </recommendedName>
</protein>
<proteinExistence type="predicted"/>
<comment type="caution">
    <text evidence="4">The sequence shown here is derived from an EMBL/GenBank/DDBJ whole genome shotgun (WGS) entry which is preliminary data.</text>
</comment>
<feature type="domain" description="TPM" evidence="3">
    <location>
        <begin position="48"/>
        <end position="163"/>
    </location>
</feature>
<dbReference type="Proteomes" id="UP000650511">
    <property type="component" value="Unassembled WGS sequence"/>
</dbReference>
<dbReference type="InterPro" id="IPR007621">
    <property type="entry name" value="TPM_dom"/>
</dbReference>
<evidence type="ECO:0000313" key="5">
    <source>
        <dbReference type="Proteomes" id="UP000650511"/>
    </source>
</evidence>
<feature type="region of interest" description="Disordered" evidence="2">
    <location>
        <begin position="464"/>
        <end position="502"/>
    </location>
</feature>
<dbReference type="PANTHER" id="PTHR30373">
    <property type="entry name" value="UPF0603 PROTEIN YGCG"/>
    <property type="match status" value="1"/>
</dbReference>
<feature type="region of interest" description="Disordered" evidence="2">
    <location>
        <begin position="675"/>
        <end position="694"/>
    </location>
</feature>
<organism evidence="4 5">
    <name type="scientific">Egicoccus halophilus</name>
    <dbReference type="NCBI Taxonomy" id="1670830"/>
    <lineage>
        <taxon>Bacteria</taxon>
        <taxon>Bacillati</taxon>
        <taxon>Actinomycetota</taxon>
        <taxon>Nitriliruptoria</taxon>
        <taxon>Egicoccales</taxon>
        <taxon>Egicoccaceae</taxon>
        <taxon>Egicoccus</taxon>
    </lineage>
</organism>
<feature type="compositionally biased region" description="Low complexity" evidence="2">
    <location>
        <begin position="464"/>
        <end position="485"/>
    </location>
</feature>
<accession>A0A8J3ABK5</accession>
<keyword evidence="1" id="KW-0175">Coiled coil</keyword>